<name>A0ABS6S3W1_9BACT</name>
<evidence type="ECO:0008006" key="3">
    <source>
        <dbReference type="Google" id="ProtNLM"/>
    </source>
</evidence>
<accession>A0ABS6S3W1</accession>
<evidence type="ECO:0000313" key="1">
    <source>
        <dbReference type="EMBL" id="MBV6343541.1"/>
    </source>
</evidence>
<dbReference type="RefSeq" id="WP_218254156.1">
    <property type="nucleotide sequence ID" value="NZ_JABXWD010000651.1"/>
</dbReference>
<gene>
    <name evidence="1" type="ORF">HWQ67_18380</name>
</gene>
<comment type="caution">
    <text evidence="1">The sequence shown here is derived from an EMBL/GenBank/DDBJ whole genome shotgun (WGS) entry which is preliminary data.</text>
</comment>
<protein>
    <recommendedName>
        <fullName evidence="3">Capsid protein</fullName>
    </recommendedName>
</protein>
<keyword evidence="2" id="KW-1185">Reference proteome</keyword>
<dbReference type="Proteomes" id="UP001196980">
    <property type="component" value="Unassembled WGS sequence"/>
</dbReference>
<reference evidence="1 2" key="1">
    <citation type="journal article" date="2020" name="J Geophys Res Biogeosci">
        <title>Magnetotaxis as an Adaptation to Enable Bacterial Shuttling of Microbial Sulfur and Sulfur Cycling Across Aquatic Oxic#Anoxic Interfaces.</title>
        <authorList>
            <person name="Li J."/>
            <person name="Liu P."/>
            <person name="Wang J."/>
            <person name="Roberts A.P."/>
            <person name="Pan Y."/>
        </authorList>
    </citation>
    <scope>NUCLEOTIDE SEQUENCE [LARGE SCALE GENOMIC DNA]</scope>
    <source>
        <strain evidence="1 2">MYR-1_YQ</strain>
    </source>
</reference>
<proteinExistence type="predicted"/>
<sequence>MKRFYNSGYGGIGTQRGSNGIVNLVRPPRSLTPSFGGPFGQVFDTEVNYCDYFSMNPTLGAATSTLFLANGLYDPTVSSGGHQPHGYDYLSQIYDNWQVLSSTIEVALFSKIVSTVQVSGTGPVNAQLVGSFLSIGVRDTSTTMTGLLTTLTDILERPNIKTVFVNSNDTPTTIRASFSMPKFYGRSRGLDDSDITGTTSADPTDKVYYHVIFGSNNGTDDLESHNFVARIKYKCRWFNPKNLVQS</sequence>
<dbReference type="EMBL" id="JABXWD010000651">
    <property type="protein sequence ID" value="MBV6343541.1"/>
    <property type="molecule type" value="Genomic_DNA"/>
</dbReference>
<evidence type="ECO:0000313" key="2">
    <source>
        <dbReference type="Proteomes" id="UP001196980"/>
    </source>
</evidence>
<organism evidence="1 2">
    <name type="scientific">Candidatus Magnetobacterium casense</name>
    <dbReference type="NCBI Taxonomy" id="1455061"/>
    <lineage>
        <taxon>Bacteria</taxon>
        <taxon>Pseudomonadati</taxon>
        <taxon>Nitrospirota</taxon>
        <taxon>Thermodesulfovibrionia</taxon>
        <taxon>Thermodesulfovibrionales</taxon>
        <taxon>Candidatus Magnetobacteriaceae</taxon>
        <taxon>Candidatus Magnetobacterium</taxon>
    </lineage>
</organism>